<dbReference type="EMBL" id="CP011853">
    <property type="protein sequence ID" value="ALG86444.1"/>
    <property type="molecule type" value="Genomic_DNA"/>
</dbReference>
<gene>
    <name evidence="1" type="ORF">ACH46_20555</name>
</gene>
<keyword evidence="2" id="KW-1185">Reference proteome</keyword>
<reference evidence="1 2" key="2">
    <citation type="journal article" date="2017" name="Int. J. Syst. Evol. Microbiol.">
        <title>Gordonia phthalatica sp. nov., a di-n-butyl phthalate-degrading bacterium isolated from activated sludge.</title>
        <authorList>
            <person name="Jin D."/>
            <person name="Kong X."/>
            <person name="Jia M."/>
            <person name="Yu X."/>
            <person name="Wang X."/>
            <person name="Zhuang X."/>
            <person name="Deng Y."/>
            <person name="Bai Z."/>
        </authorList>
    </citation>
    <scope>NUCLEOTIDE SEQUENCE [LARGE SCALE GENOMIC DNA]</scope>
    <source>
        <strain evidence="1 2">QH-11</strain>
    </source>
</reference>
<dbReference type="PANTHER" id="PTHR35868">
    <property type="entry name" value="DUF2804 DOMAIN-CONTAINING PROTEIN-RELATED"/>
    <property type="match status" value="1"/>
</dbReference>
<protein>
    <recommendedName>
        <fullName evidence="3">DUF2804 domain-containing protein</fullName>
    </recommendedName>
</protein>
<dbReference type="PANTHER" id="PTHR35868:SF4">
    <property type="entry name" value="DUF2804 DOMAIN-CONTAINING PROTEIN"/>
    <property type="match status" value="1"/>
</dbReference>
<sequence length="357" mass="38723">MNTVVFPPAAVAPPQSLVAPSGHYNFGTYTGSIPTINPLDAAGTGKFVGARRRVRNLGLKEWEAFQLGDDRHFVLGAVYNAKALGLLQVLIVDKQAATIKRFETKLPSNLLDVARGLDGTVSSGEFAGLKIEIGNDLSGHDGSDGVLTVDATQRGTALRPEMGLHITGAADRAGHLVIVHPFDDTRALYSHKAMMPAAGSIVIDGERLGLADDRGFLILDDHHGDYPRPMKYDWVTGIRRREDGVVEGFNLTDNQICNPGVFNENAIWIGDQVHRLPAVTVTRPEGPWGKWFIRDEAGAVDVTFTPTVRSTQHVGPRKALAEYYAPYGWYEGTIEAENASLKVDGVFGVGEQKRISV</sequence>
<proteinExistence type="predicted"/>
<dbReference type="Proteomes" id="UP000063789">
    <property type="component" value="Chromosome"/>
</dbReference>
<dbReference type="OrthoDB" id="9762066at2"/>
<evidence type="ECO:0000313" key="2">
    <source>
        <dbReference type="Proteomes" id="UP000063789"/>
    </source>
</evidence>
<dbReference type="AlphaFoldDB" id="A0A0N9NFF4"/>
<name>A0A0N9NFF4_9ACTN</name>
<dbReference type="KEGG" id="goq:ACH46_20555"/>
<dbReference type="Pfam" id="PF10974">
    <property type="entry name" value="DUF2804"/>
    <property type="match status" value="1"/>
</dbReference>
<organism evidence="1 2">
    <name type="scientific">Gordonia phthalatica</name>
    <dbReference type="NCBI Taxonomy" id="1136941"/>
    <lineage>
        <taxon>Bacteria</taxon>
        <taxon>Bacillati</taxon>
        <taxon>Actinomycetota</taxon>
        <taxon>Actinomycetes</taxon>
        <taxon>Mycobacteriales</taxon>
        <taxon>Gordoniaceae</taxon>
        <taxon>Gordonia</taxon>
    </lineage>
</organism>
<dbReference type="RefSeq" id="WP_062394722.1">
    <property type="nucleotide sequence ID" value="NZ_CP011853.1"/>
</dbReference>
<accession>A0A0N9NFF4</accession>
<evidence type="ECO:0000313" key="1">
    <source>
        <dbReference type="EMBL" id="ALG86444.1"/>
    </source>
</evidence>
<dbReference type="InterPro" id="IPR021243">
    <property type="entry name" value="DUF2804"/>
</dbReference>
<dbReference type="STRING" id="1136941.ACH46_20555"/>
<dbReference type="PATRIC" id="fig|1136941.3.peg.4211"/>
<evidence type="ECO:0008006" key="3">
    <source>
        <dbReference type="Google" id="ProtNLM"/>
    </source>
</evidence>
<reference evidence="2" key="1">
    <citation type="submission" date="2015-06" db="EMBL/GenBank/DDBJ databases">
        <title>Complete genome sequence and metabolic analysis of phthalate degradation pathway in Gordonia sp. QH-11.</title>
        <authorList>
            <person name="Jin D."/>
            <person name="Kong X."/>
            <person name="Bai Z."/>
        </authorList>
    </citation>
    <scope>NUCLEOTIDE SEQUENCE [LARGE SCALE GENOMIC DNA]</scope>
    <source>
        <strain evidence="2">QH-11</strain>
    </source>
</reference>